<evidence type="ECO:0000313" key="2">
    <source>
        <dbReference type="EMBL" id="KRZ55432.1"/>
    </source>
</evidence>
<sequence>MRHFPSTVIKIETRKKRSTNQYYCINVDELAIGLSLLHSTAVNVCFGLLNILLLKLRNKCKSITMRCMQLQSRLLRPLYSLVN</sequence>
<feature type="transmembrane region" description="Helical" evidence="1">
    <location>
        <begin position="36"/>
        <end position="56"/>
    </location>
</feature>
<proteinExistence type="predicted"/>
<keyword evidence="1" id="KW-0472">Membrane</keyword>
<keyword evidence="3" id="KW-1185">Reference proteome</keyword>
<evidence type="ECO:0000256" key="1">
    <source>
        <dbReference type="SAM" id="Phobius"/>
    </source>
</evidence>
<name>A0A0V1L7D0_9BILA</name>
<accession>A0A0V1L7D0</accession>
<evidence type="ECO:0000313" key="3">
    <source>
        <dbReference type="Proteomes" id="UP000054721"/>
    </source>
</evidence>
<keyword evidence="1" id="KW-1133">Transmembrane helix</keyword>
<dbReference type="Proteomes" id="UP000054721">
    <property type="component" value="Unassembled WGS sequence"/>
</dbReference>
<keyword evidence="1" id="KW-0812">Transmembrane</keyword>
<gene>
    <name evidence="2" type="ORF">T02_16219</name>
</gene>
<dbReference type="AlphaFoldDB" id="A0A0V1L7D0"/>
<protein>
    <submittedName>
        <fullName evidence="2">Uncharacterized protein</fullName>
    </submittedName>
</protein>
<reference evidence="2 3" key="1">
    <citation type="submission" date="2015-05" db="EMBL/GenBank/DDBJ databases">
        <title>Evolution of Trichinella species and genotypes.</title>
        <authorList>
            <person name="Korhonen P.K."/>
            <person name="Edoardo P."/>
            <person name="Giuseppe L.R."/>
            <person name="Gasser R.B."/>
        </authorList>
    </citation>
    <scope>NUCLEOTIDE SEQUENCE [LARGE SCALE GENOMIC DNA]</scope>
    <source>
        <strain evidence="2">ISS10</strain>
    </source>
</reference>
<comment type="caution">
    <text evidence="2">The sequence shown here is derived from an EMBL/GenBank/DDBJ whole genome shotgun (WGS) entry which is preliminary data.</text>
</comment>
<organism evidence="2 3">
    <name type="scientific">Trichinella nativa</name>
    <dbReference type="NCBI Taxonomy" id="6335"/>
    <lineage>
        <taxon>Eukaryota</taxon>
        <taxon>Metazoa</taxon>
        <taxon>Ecdysozoa</taxon>
        <taxon>Nematoda</taxon>
        <taxon>Enoplea</taxon>
        <taxon>Dorylaimia</taxon>
        <taxon>Trichinellida</taxon>
        <taxon>Trichinellidae</taxon>
        <taxon>Trichinella</taxon>
    </lineage>
</organism>
<dbReference type="EMBL" id="JYDW01000115">
    <property type="protein sequence ID" value="KRZ55432.1"/>
    <property type="molecule type" value="Genomic_DNA"/>
</dbReference>